<reference evidence="1" key="1">
    <citation type="journal article" date="2014" name="Int. J. Syst. Evol. Microbiol.">
        <title>Complete genome sequence of Corynebacterium casei LMG S-19264T (=DSM 44701T), isolated from a smear-ripened cheese.</title>
        <authorList>
            <consortium name="US DOE Joint Genome Institute (JGI-PGF)"/>
            <person name="Walter F."/>
            <person name="Albersmeier A."/>
            <person name="Kalinowski J."/>
            <person name="Ruckert C."/>
        </authorList>
    </citation>
    <scope>NUCLEOTIDE SEQUENCE</scope>
    <source>
        <strain evidence="1">KCTC 23077</strain>
    </source>
</reference>
<evidence type="ECO:0000313" key="2">
    <source>
        <dbReference type="Proteomes" id="UP000646426"/>
    </source>
</evidence>
<keyword evidence="2" id="KW-1185">Reference proteome</keyword>
<accession>A0A918SVZ6</accession>
<dbReference type="AlphaFoldDB" id="A0A918SVZ6"/>
<reference evidence="1" key="2">
    <citation type="submission" date="2020-09" db="EMBL/GenBank/DDBJ databases">
        <authorList>
            <person name="Sun Q."/>
            <person name="Kim S."/>
        </authorList>
    </citation>
    <scope>NUCLEOTIDE SEQUENCE</scope>
    <source>
        <strain evidence="1">KCTC 23077</strain>
    </source>
</reference>
<name>A0A918SVZ6_9GAMM</name>
<comment type="caution">
    <text evidence="1">The sequence shown here is derived from an EMBL/GenBank/DDBJ whole genome shotgun (WGS) entry which is preliminary data.</text>
</comment>
<organism evidence="1 2">
    <name type="scientific">Cognatilysobacter bugurensis</name>
    <dbReference type="NCBI Taxonomy" id="543356"/>
    <lineage>
        <taxon>Bacteria</taxon>
        <taxon>Pseudomonadati</taxon>
        <taxon>Pseudomonadota</taxon>
        <taxon>Gammaproteobacteria</taxon>
        <taxon>Lysobacterales</taxon>
        <taxon>Lysobacteraceae</taxon>
        <taxon>Cognatilysobacter</taxon>
    </lineage>
</organism>
<evidence type="ECO:0000313" key="1">
    <source>
        <dbReference type="EMBL" id="GHA72751.1"/>
    </source>
</evidence>
<dbReference type="Proteomes" id="UP000646426">
    <property type="component" value="Unassembled WGS sequence"/>
</dbReference>
<dbReference type="EMBL" id="BMYD01000001">
    <property type="protein sequence ID" value="GHA72751.1"/>
    <property type="molecule type" value="Genomic_DNA"/>
</dbReference>
<protein>
    <submittedName>
        <fullName evidence="1">Uncharacterized protein</fullName>
    </submittedName>
</protein>
<dbReference type="RefSeq" id="WP_189453288.1">
    <property type="nucleotide sequence ID" value="NZ_BMYD01000001.1"/>
</dbReference>
<gene>
    <name evidence="1" type="ORF">GCM10007067_06660</name>
</gene>
<sequence length="80" mass="8492">MWLNVYARLDGVLIVVPALFQMPVALERSGPLQPVGRADLDLGLMPDAFVEAMGASGYAEALGEHDALIRRAVGTRALSA</sequence>
<proteinExistence type="predicted"/>